<dbReference type="AlphaFoldDB" id="A0A1I4LPA3"/>
<protein>
    <submittedName>
        <fullName evidence="3">Putative addiction module antidote</fullName>
    </submittedName>
</protein>
<dbReference type="NCBIfam" id="TIGR02609">
    <property type="entry name" value="doc_partner"/>
    <property type="match status" value="1"/>
</dbReference>
<dbReference type="Pfam" id="PF04014">
    <property type="entry name" value="MazE_antitoxin"/>
    <property type="match status" value="1"/>
</dbReference>
<reference evidence="3 4" key="1">
    <citation type="submission" date="2016-10" db="EMBL/GenBank/DDBJ databases">
        <authorList>
            <person name="de Groot N.N."/>
        </authorList>
    </citation>
    <scope>NUCLEOTIDE SEQUENCE [LARGE SCALE GENOMIC DNA]</scope>
    <source>
        <strain evidence="3 4">CGMCC 1.6134</strain>
    </source>
</reference>
<dbReference type="EMBL" id="FOTY01000008">
    <property type="protein sequence ID" value="SFL92795.1"/>
    <property type="molecule type" value="Genomic_DNA"/>
</dbReference>
<dbReference type="InterPro" id="IPR013432">
    <property type="entry name" value="Doc_partner"/>
</dbReference>
<proteinExistence type="predicted"/>
<dbReference type="InterPro" id="IPR037914">
    <property type="entry name" value="SpoVT-AbrB_sf"/>
</dbReference>
<dbReference type="GO" id="GO:0003677">
    <property type="term" value="F:DNA binding"/>
    <property type="evidence" value="ECO:0007669"/>
    <property type="project" value="InterPro"/>
</dbReference>
<dbReference type="InterPro" id="IPR007159">
    <property type="entry name" value="SpoVT-AbrB_dom"/>
</dbReference>
<name>A0A1I4LPA3_9BACI</name>
<dbReference type="OrthoDB" id="582905at2"/>
<dbReference type="Proteomes" id="UP000199668">
    <property type="component" value="Unassembled WGS sequence"/>
</dbReference>
<sequence length="82" mass="9502">MSGKESRKVSQTGNSLSVGLPKSITDSLNIKRGDEIEFEVHDNQLVLTKKRKWEEEVDAEMLDMLAETFEDHYDVFENLKDR</sequence>
<feature type="domain" description="SpoVT-AbrB" evidence="2">
    <location>
        <begin position="10"/>
        <end position="53"/>
    </location>
</feature>
<dbReference type="SUPFAM" id="SSF89447">
    <property type="entry name" value="AbrB/MazE/MraZ-like"/>
    <property type="match status" value="1"/>
</dbReference>
<evidence type="ECO:0000256" key="1">
    <source>
        <dbReference type="SAM" id="MobiDB-lite"/>
    </source>
</evidence>
<evidence type="ECO:0000313" key="3">
    <source>
        <dbReference type="EMBL" id="SFL92795.1"/>
    </source>
</evidence>
<dbReference type="RefSeq" id="WP_090926642.1">
    <property type="nucleotide sequence ID" value="NZ_FOTY01000008.1"/>
</dbReference>
<dbReference type="Gene3D" id="2.10.260.10">
    <property type="match status" value="1"/>
</dbReference>
<evidence type="ECO:0000313" key="4">
    <source>
        <dbReference type="Proteomes" id="UP000199668"/>
    </source>
</evidence>
<feature type="region of interest" description="Disordered" evidence="1">
    <location>
        <begin position="1"/>
        <end position="20"/>
    </location>
</feature>
<gene>
    <name evidence="3" type="ORF">SAMN04488054_10885</name>
</gene>
<accession>A0A1I4LPA3</accession>
<organism evidence="3 4">
    <name type="scientific">Salibacterium qingdaonense</name>
    <dbReference type="NCBI Taxonomy" id="266892"/>
    <lineage>
        <taxon>Bacteria</taxon>
        <taxon>Bacillati</taxon>
        <taxon>Bacillota</taxon>
        <taxon>Bacilli</taxon>
        <taxon>Bacillales</taxon>
        <taxon>Bacillaceae</taxon>
    </lineage>
</organism>
<dbReference type="STRING" id="266892.SAMN04488054_10885"/>
<evidence type="ECO:0000259" key="2">
    <source>
        <dbReference type="SMART" id="SM00966"/>
    </source>
</evidence>
<dbReference type="SMART" id="SM00966">
    <property type="entry name" value="SpoVT_AbrB"/>
    <property type="match status" value="1"/>
</dbReference>
<keyword evidence="4" id="KW-1185">Reference proteome</keyword>